<sequence>MFKGPSRSIPTTSKNFASFTQSAGKEPCSAICPLQFAQETVFQDITNTSPTLDNTEVPKNLGSCNTVHLMKMLYESLSENAYIM</sequence>
<keyword evidence="2" id="KW-1185">Reference proteome</keyword>
<comment type="caution">
    <text evidence="1">The sequence shown here is derived from an EMBL/GenBank/DDBJ whole genome shotgun (WGS) entry which is preliminary data.</text>
</comment>
<dbReference type="Proteomes" id="UP001054837">
    <property type="component" value="Unassembled WGS sequence"/>
</dbReference>
<evidence type="ECO:0000313" key="2">
    <source>
        <dbReference type="Proteomes" id="UP001054837"/>
    </source>
</evidence>
<gene>
    <name evidence="1" type="ORF">CDAR_318451</name>
</gene>
<protein>
    <submittedName>
        <fullName evidence="1">Uncharacterized protein</fullName>
    </submittedName>
</protein>
<dbReference type="AlphaFoldDB" id="A0AAV4R3C5"/>
<organism evidence="1 2">
    <name type="scientific">Caerostris darwini</name>
    <dbReference type="NCBI Taxonomy" id="1538125"/>
    <lineage>
        <taxon>Eukaryota</taxon>
        <taxon>Metazoa</taxon>
        <taxon>Ecdysozoa</taxon>
        <taxon>Arthropoda</taxon>
        <taxon>Chelicerata</taxon>
        <taxon>Arachnida</taxon>
        <taxon>Araneae</taxon>
        <taxon>Araneomorphae</taxon>
        <taxon>Entelegynae</taxon>
        <taxon>Araneoidea</taxon>
        <taxon>Araneidae</taxon>
        <taxon>Caerostris</taxon>
    </lineage>
</organism>
<proteinExistence type="predicted"/>
<name>A0AAV4R3C5_9ARAC</name>
<reference evidence="1 2" key="1">
    <citation type="submission" date="2021-06" db="EMBL/GenBank/DDBJ databases">
        <title>Caerostris darwini draft genome.</title>
        <authorList>
            <person name="Kono N."/>
            <person name="Arakawa K."/>
        </authorList>
    </citation>
    <scope>NUCLEOTIDE SEQUENCE [LARGE SCALE GENOMIC DNA]</scope>
</reference>
<accession>A0AAV4R3C5</accession>
<evidence type="ECO:0000313" key="1">
    <source>
        <dbReference type="EMBL" id="GIY16230.1"/>
    </source>
</evidence>
<dbReference type="EMBL" id="BPLQ01005652">
    <property type="protein sequence ID" value="GIY16230.1"/>
    <property type="molecule type" value="Genomic_DNA"/>
</dbReference>